<name>A0AAE0TBU5_9BIVA</name>
<evidence type="ECO:0000313" key="1">
    <source>
        <dbReference type="EMBL" id="KAK3606893.1"/>
    </source>
</evidence>
<keyword evidence="2" id="KW-1185">Reference proteome</keyword>
<dbReference type="EMBL" id="JAEAOA010001141">
    <property type="protein sequence ID" value="KAK3606893.1"/>
    <property type="molecule type" value="Genomic_DNA"/>
</dbReference>
<organism evidence="1 2">
    <name type="scientific">Potamilus streckersoni</name>
    <dbReference type="NCBI Taxonomy" id="2493646"/>
    <lineage>
        <taxon>Eukaryota</taxon>
        <taxon>Metazoa</taxon>
        <taxon>Spiralia</taxon>
        <taxon>Lophotrochozoa</taxon>
        <taxon>Mollusca</taxon>
        <taxon>Bivalvia</taxon>
        <taxon>Autobranchia</taxon>
        <taxon>Heteroconchia</taxon>
        <taxon>Palaeoheterodonta</taxon>
        <taxon>Unionida</taxon>
        <taxon>Unionoidea</taxon>
        <taxon>Unionidae</taxon>
        <taxon>Ambleminae</taxon>
        <taxon>Lampsilini</taxon>
        <taxon>Potamilus</taxon>
    </lineage>
</organism>
<reference evidence="1" key="2">
    <citation type="journal article" date="2021" name="Genome Biol. Evol.">
        <title>Developing a high-quality reference genome for a parasitic bivalve with doubly uniparental inheritance (Bivalvia: Unionida).</title>
        <authorList>
            <person name="Smith C.H."/>
        </authorList>
    </citation>
    <scope>NUCLEOTIDE SEQUENCE</scope>
    <source>
        <strain evidence="1">CHS0354</strain>
        <tissue evidence="1">Mantle</tissue>
    </source>
</reference>
<proteinExistence type="predicted"/>
<reference evidence="1" key="3">
    <citation type="submission" date="2023-05" db="EMBL/GenBank/DDBJ databases">
        <authorList>
            <person name="Smith C.H."/>
        </authorList>
    </citation>
    <scope>NUCLEOTIDE SEQUENCE</scope>
    <source>
        <strain evidence="1">CHS0354</strain>
        <tissue evidence="1">Mantle</tissue>
    </source>
</reference>
<accession>A0AAE0TBU5</accession>
<gene>
    <name evidence="1" type="ORF">CHS0354_018488</name>
</gene>
<reference evidence="1" key="1">
    <citation type="journal article" date="2021" name="Genome Biol. Evol.">
        <title>A High-Quality Reference Genome for a Parasitic Bivalve with Doubly Uniparental Inheritance (Bivalvia: Unionida).</title>
        <authorList>
            <person name="Smith C.H."/>
        </authorList>
    </citation>
    <scope>NUCLEOTIDE SEQUENCE</scope>
    <source>
        <strain evidence="1">CHS0354</strain>
    </source>
</reference>
<protein>
    <submittedName>
        <fullName evidence="1">Uncharacterized protein</fullName>
    </submittedName>
</protein>
<dbReference type="Proteomes" id="UP001195483">
    <property type="component" value="Unassembled WGS sequence"/>
</dbReference>
<sequence length="246" mass="28126">MSGDKSQDILRLYFAEKNRTAFEANGFHVYDSDTVAAKYAAGNRNTFPLKQITACRAVITETPDRIYTLKTNDARMDEEYSQLLLKAGKVIKADFKLPETFILYETPDTKDWLTRRYNRLFRPQTTSPPYKKAPPADGTYDPDYYIEYIRAETEDIMRNEKHEPLKNNRLDKLEKLAVILFGKYSEHAGIIAACAELAVLHKKRYQTAENFARKGLKANPLHSKLYLFLIMSAGTGSGEGKRHTAI</sequence>
<evidence type="ECO:0000313" key="2">
    <source>
        <dbReference type="Proteomes" id="UP001195483"/>
    </source>
</evidence>
<comment type="caution">
    <text evidence="1">The sequence shown here is derived from an EMBL/GenBank/DDBJ whole genome shotgun (WGS) entry which is preliminary data.</text>
</comment>
<dbReference type="AlphaFoldDB" id="A0AAE0TBU5"/>